<evidence type="ECO:0000313" key="2">
    <source>
        <dbReference type="Proteomes" id="UP001497680"/>
    </source>
</evidence>
<dbReference type="EMBL" id="MU394441">
    <property type="protein sequence ID" value="KAI6080471.1"/>
    <property type="molecule type" value="Genomic_DNA"/>
</dbReference>
<comment type="caution">
    <text evidence="1">The sequence shown here is derived from an EMBL/GenBank/DDBJ whole genome shotgun (WGS) entry which is preliminary data.</text>
</comment>
<reference evidence="1 2" key="1">
    <citation type="journal article" date="2022" name="New Phytol.">
        <title>Ecological generalism drives hyperdiversity of secondary metabolite gene clusters in xylarialean endophytes.</title>
        <authorList>
            <person name="Franco M.E.E."/>
            <person name="Wisecaver J.H."/>
            <person name="Arnold A.E."/>
            <person name="Ju Y.M."/>
            <person name="Slot J.C."/>
            <person name="Ahrendt S."/>
            <person name="Moore L.P."/>
            <person name="Eastman K.E."/>
            <person name="Scott K."/>
            <person name="Konkel Z."/>
            <person name="Mondo S.J."/>
            <person name="Kuo A."/>
            <person name="Hayes R.D."/>
            <person name="Haridas S."/>
            <person name="Andreopoulos B."/>
            <person name="Riley R."/>
            <person name="LaButti K."/>
            <person name="Pangilinan J."/>
            <person name="Lipzen A."/>
            <person name="Amirebrahimi M."/>
            <person name="Yan J."/>
            <person name="Adam C."/>
            <person name="Keymanesh K."/>
            <person name="Ng V."/>
            <person name="Louie K."/>
            <person name="Northen T."/>
            <person name="Drula E."/>
            <person name="Henrissat B."/>
            <person name="Hsieh H.M."/>
            <person name="Youens-Clark K."/>
            <person name="Lutzoni F."/>
            <person name="Miadlikowska J."/>
            <person name="Eastwood D.C."/>
            <person name="Hamelin R.C."/>
            <person name="Grigoriev I.V."/>
            <person name="U'Ren J.M."/>
        </authorList>
    </citation>
    <scope>NUCLEOTIDE SEQUENCE [LARGE SCALE GENOMIC DNA]</scope>
    <source>
        <strain evidence="1 2">ER1909</strain>
    </source>
</reference>
<evidence type="ECO:0000313" key="1">
    <source>
        <dbReference type="EMBL" id="KAI6080471.1"/>
    </source>
</evidence>
<dbReference type="Proteomes" id="UP001497680">
    <property type="component" value="Unassembled WGS sequence"/>
</dbReference>
<proteinExistence type="predicted"/>
<keyword evidence="2" id="KW-1185">Reference proteome</keyword>
<gene>
    <name evidence="1" type="ORF">F4821DRAFT_58761</name>
</gene>
<protein>
    <submittedName>
        <fullName evidence="1">Uncharacterized protein</fullName>
    </submittedName>
</protein>
<organism evidence="1 2">
    <name type="scientific">Hypoxylon rubiginosum</name>
    <dbReference type="NCBI Taxonomy" id="110542"/>
    <lineage>
        <taxon>Eukaryota</taxon>
        <taxon>Fungi</taxon>
        <taxon>Dikarya</taxon>
        <taxon>Ascomycota</taxon>
        <taxon>Pezizomycotina</taxon>
        <taxon>Sordariomycetes</taxon>
        <taxon>Xylariomycetidae</taxon>
        <taxon>Xylariales</taxon>
        <taxon>Hypoxylaceae</taxon>
        <taxon>Hypoxylon</taxon>
    </lineage>
</organism>
<name>A0ACC0CJF1_9PEZI</name>
<accession>A0ACC0CJF1</accession>
<sequence>MKFIKESAEGKDVETLYHLGPLEPETTELIPSLLRLHDYGLLTMGSQPAEETVIEREGKWFQLSQIPFLDFVVPFRDGTEEFLRDLVADEQLKCTITDFRSDTPSIFPGSGCDIVVTREKVECESRESLEQAEWRDYTSIRSVPMYYGDLHLDETCFCDPVAQCMVTTLNDVDLFGRIESHAARYQQVFFPKLTPGLESV</sequence>